<dbReference type="OrthoDB" id="5401779at2759"/>
<sequence length="388" mass="43708">MPRTPTPQEMAAWPAPNYVDPETRRPLVLGINIPLLVLMIAFISMRFYSRTVIVRALGKDDWFMLAAAVTAVATSIMTCIATQPEYQTGYHLWDLRPEIAKDPVKTAQMAMATQLLFVPITALTKISILLTYLRIFPSRLNRLFCYWMMGFTTVWAFGAFFMALFQCSPVQSYWYIAEYPNRKCINVGPLYYITGGLNVISDGLIFLWPAKDLVQIHISLKQRVTLVAMFTLGVLICVAGACRMWYTSVYLASYDALWHGCTIYAIVTIETSIGIICGCLPACKPLLTKMVPQMFPTTQSSTHRSAQKKASKLDGRPFESLGEGIIVKEEGYSVVYDDAKSQYKERTVTNVSTSRGRDDDNVSAESEQWIMMDELKKPSKGQRVRLAV</sequence>
<comment type="caution">
    <text evidence="8">The sequence shown here is derived from an EMBL/GenBank/DDBJ whole genome shotgun (WGS) entry which is preliminary data.</text>
</comment>
<comment type="subcellular location">
    <subcellularLocation>
        <location evidence="1">Membrane</location>
        <topology evidence="1">Multi-pass membrane protein</topology>
    </subcellularLocation>
</comment>
<evidence type="ECO:0000256" key="4">
    <source>
        <dbReference type="ARBA" id="ARBA00023136"/>
    </source>
</evidence>
<dbReference type="InterPro" id="IPR052337">
    <property type="entry name" value="SAT4-like"/>
</dbReference>
<evidence type="ECO:0000256" key="5">
    <source>
        <dbReference type="ARBA" id="ARBA00038359"/>
    </source>
</evidence>
<evidence type="ECO:0000259" key="7">
    <source>
        <dbReference type="Pfam" id="PF20684"/>
    </source>
</evidence>
<dbReference type="PANTHER" id="PTHR33048:SF129">
    <property type="entry name" value="INTEGRAL MEMBRANE PROTEIN-RELATED"/>
    <property type="match status" value="1"/>
</dbReference>
<feature type="transmembrane region" description="Helical" evidence="6">
    <location>
        <begin position="61"/>
        <end position="83"/>
    </location>
</feature>
<dbReference type="Pfam" id="PF20684">
    <property type="entry name" value="Fung_rhodopsin"/>
    <property type="match status" value="1"/>
</dbReference>
<dbReference type="InterPro" id="IPR049326">
    <property type="entry name" value="Rhodopsin_dom_fungi"/>
</dbReference>
<feature type="transmembrane region" description="Helical" evidence="6">
    <location>
        <begin position="224"/>
        <end position="246"/>
    </location>
</feature>
<keyword evidence="2 6" id="KW-0812">Transmembrane</keyword>
<keyword evidence="4 6" id="KW-0472">Membrane</keyword>
<evidence type="ECO:0000256" key="3">
    <source>
        <dbReference type="ARBA" id="ARBA00022989"/>
    </source>
</evidence>
<feature type="domain" description="Rhodopsin" evidence="7">
    <location>
        <begin position="45"/>
        <end position="288"/>
    </location>
</feature>
<feature type="transmembrane region" description="Helical" evidence="6">
    <location>
        <begin position="262"/>
        <end position="283"/>
    </location>
</feature>
<proteinExistence type="inferred from homology"/>
<keyword evidence="9" id="KW-1185">Reference proteome</keyword>
<evidence type="ECO:0000256" key="1">
    <source>
        <dbReference type="ARBA" id="ARBA00004141"/>
    </source>
</evidence>
<feature type="transmembrane region" description="Helical" evidence="6">
    <location>
        <begin position="111"/>
        <end position="132"/>
    </location>
</feature>
<protein>
    <recommendedName>
        <fullName evidence="7">Rhodopsin domain-containing protein</fullName>
    </recommendedName>
</protein>
<dbReference type="PANTHER" id="PTHR33048">
    <property type="entry name" value="PTH11-LIKE INTEGRAL MEMBRANE PROTEIN (AFU_ORTHOLOGUE AFUA_5G11245)"/>
    <property type="match status" value="1"/>
</dbReference>
<dbReference type="AlphaFoldDB" id="A0A7C8M998"/>
<dbReference type="GO" id="GO:0016020">
    <property type="term" value="C:membrane"/>
    <property type="evidence" value="ECO:0007669"/>
    <property type="project" value="UniProtKB-SubCell"/>
</dbReference>
<evidence type="ECO:0000256" key="6">
    <source>
        <dbReference type="SAM" id="Phobius"/>
    </source>
</evidence>
<dbReference type="Proteomes" id="UP000481861">
    <property type="component" value="Unassembled WGS sequence"/>
</dbReference>
<feature type="transmembrane region" description="Helical" evidence="6">
    <location>
        <begin position="190"/>
        <end position="208"/>
    </location>
</feature>
<name>A0A7C8M998_9PLEO</name>
<feature type="transmembrane region" description="Helical" evidence="6">
    <location>
        <begin position="27"/>
        <end position="49"/>
    </location>
</feature>
<gene>
    <name evidence="8" type="ORF">BDV95DRAFT_607990</name>
</gene>
<keyword evidence="3 6" id="KW-1133">Transmembrane helix</keyword>
<evidence type="ECO:0000256" key="2">
    <source>
        <dbReference type="ARBA" id="ARBA00022692"/>
    </source>
</evidence>
<reference evidence="8 9" key="1">
    <citation type="submission" date="2020-01" db="EMBL/GenBank/DDBJ databases">
        <authorList>
            <consortium name="DOE Joint Genome Institute"/>
            <person name="Haridas S."/>
            <person name="Albert R."/>
            <person name="Binder M."/>
            <person name="Bloem J."/>
            <person name="Labutti K."/>
            <person name="Salamov A."/>
            <person name="Andreopoulos B."/>
            <person name="Baker S.E."/>
            <person name="Barry K."/>
            <person name="Bills G."/>
            <person name="Bluhm B.H."/>
            <person name="Cannon C."/>
            <person name="Castanera R."/>
            <person name="Culley D.E."/>
            <person name="Daum C."/>
            <person name="Ezra D."/>
            <person name="Gonzalez J.B."/>
            <person name="Henrissat B."/>
            <person name="Kuo A."/>
            <person name="Liang C."/>
            <person name="Lipzen A."/>
            <person name="Lutzoni F."/>
            <person name="Magnuson J."/>
            <person name="Mondo S."/>
            <person name="Nolan M."/>
            <person name="Ohm R."/>
            <person name="Pangilinan J."/>
            <person name="Park H.-J.H."/>
            <person name="Ramirez L."/>
            <person name="Alfaro M."/>
            <person name="Sun H."/>
            <person name="Tritt A."/>
            <person name="Yoshinaga Y."/>
            <person name="Zwiers L.-H.L."/>
            <person name="Turgeon B.G."/>
            <person name="Goodwin S.B."/>
            <person name="Spatafora J.W."/>
            <person name="Crous P.W."/>
            <person name="Grigoriev I.V."/>
        </authorList>
    </citation>
    <scope>NUCLEOTIDE SEQUENCE [LARGE SCALE GENOMIC DNA]</scope>
    <source>
        <strain evidence="8 9">CBS 611.86</strain>
    </source>
</reference>
<evidence type="ECO:0000313" key="9">
    <source>
        <dbReference type="Proteomes" id="UP000481861"/>
    </source>
</evidence>
<dbReference type="EMBL" id="JAADJZ010000013">
    <property type="protein sequence ID" value="KAF2870875.1"/>
    <property type="molecule type" value="Genomic_DNA"/>
</dbReference>
<organism evidence="8 9">
    <name type="scientific">Massariosphaeria phaeospora</name>
    <dbReference type="NCBI Taxonomy" id="100035"/>
    <lineage>
        <taxon>Eukaryota</taxon>
        <taxon>Fungi</taxon>
        <taxon>Dikarya</taxon>
        <taxon>Ascomycota</taxon>
        <taxon>Pezizomycotina</taxon>
        <taxon>Dothideomycetes</taxon>
        <taxon>Pleosporomycetidae</taxon>
        <taxon>Pleosporales</taxon>
        <taxon>Pleosporales incertae sedis</taxon>
        <taxon>Massariosphaeria</taxon>
    </lineage>
</organism>
<feature type="transmembrane region" description="Helical" evidence="6">
    <location>
        <begin position="144"/>
        <end position="165"/>
    </location>
</feature>
<evidence type="ECO:0000313" key="8">
    <source>
        <dbReference type="EMBL" id="KAF2870875.1"/>
    </source>
</evidence>
<comment type="similarity">
    <text evidence="5">Belongs to the SAT4 family.</text>
</comment>
<accession>A0A7C8M998</accession>